<reference evidence="2 3" key="1">
    <citation type="submission" date="2018-03" db="EMBL/GenBank/DDBJ databases">
        <title>Draft genome of Nitrosomonas supralitoralis APG5.</title>
        <authorList>
            <person name="Urakawa H."/>
            <person name="Lopez J.V."/>
        </authorList>
    </citation>
    <scope>NUCLEOTIDE SEQUENCE [LARGE SCALE GENOMIC DNA]</scope>
    <source>
        <strain evidence="2 3">APG5</strain>
    </source>
</reference>
<evidence type="ECO:0000313" key="2">
    <source>
        <dbReference type="EMBL" id="PSJ15796.1"/>
    </source>
</evidence>
<dbReference type="OrthoDB" id="516834at2"/>
<dbReference type="Gene3D" id="3.30.2310.20">
    <property type="entry name" value="RelE-like"/>
    <property type="match status" value="1"/>
</dbReference>
<proteinExistence type="predicted"/>
<dbReference type="EMBL" id="PXXU01000149">
    <property type="protein sequence ID" value="PSJ15796.1"/>
    <property type="molecule type" value="Genomic_DNA"/>
</dbReference>
<dbReference type="RefSeq" id="WP_106708425.1">
    <property type="nucleotide sequence ID" value="NZ_PXXU01000149.1"/>
</dbReference>
<dbReference type="AlphaFoldDB" id="A0A2P7NQN3"/>
<organism evidence="2 3">
    <name type="scientific">Nitrosomonas supralitoralis</name>
    <dbReference type="NCBI Taxonomy" id="2116706"/>
    <lineage>
        <taxon>Bacteria</taxon>
        <taxon>Pseudomonadati</taxon>
        <taxon>Pseudomonadota</taxon>
        <taxon>Betaproteobacteria</taxon>
        <taxon>Nitrosomonadales</taxon>
        <taxon>Nitrosomonadaceae</taxon>
        <taxon>Nitrosomonas</taxon>
    </lineage>
</organism>
<evidence type="ECO:0000256" key="1">
    <source>
        <dbReference type="ARBA" id="ARBA00022649"/>
    </source>
</evidence>
<dbReference type="Proteomes" id="UP000241912">
    <property type="component" value="Unassembled WGS sequence"/>
</dbReference>
<name>A0A2P7NQN3_9PROT</name>
<gene>
    <name evidence="2" type="ORF">C7H79_17060</name>
</gene>
<dbReference type="Pfam" id="PF05016">
    <property type="entry name" value="ParE_toxin"/>
    <property type="match status" value="1"/>
</dbReference>
<sequence length="100" mass="11607">MPEYRLTGAAEEDLIEIAQYGDEHFGIAQSDRYREQLKKRFSQLAAHPLRYAAVDHIYSGYRRSVCGAHSIYYRIDQTEIIIVRILGRQDPSKAFEEKSV</sequence>
<accession>A0A2P7NQN3</accession>
<keyword evidence="3" id="KW-1185">Reference proteome</keyword>
<keyword evidence="1" id="KW-1277">Toxin-antitoxin system</keyword>
<evidence type="ECO:0000313" key="3">
    <source>
        <dbReference type="Proteomes" id="UP000241912"/>
    </source>
</evidence>
<dbReference type="InterPro" id="IPR035093">
    <property type="entry name" value="RelE/ParE_toxin_dom_sf"/>
</dbReference>
<dbReference type="InterPro" id="IPR007712">
    <property type="entry name" value="RelE/ParE_toxin"/>
</dbReference>
<protein>
    <submittedName>
        <fullName evidence="2">Type II toxin-antitoxin system RelE/ParE family toxin</fullName>
    </submittedName>
</protein>
<comment type="caution">
    <text evidence="2">The sequence shown here is derived from an EMBL/GenBank/DDBJ whole genome shotgun (WGS) entry which is preliminary data.</text>
</comment>